<dbReference type="EMBL" id="VUJU01010608">
    <property type="protein sequence ID" value="KAF0713637.1"/>
    <property type="molecule type" value="Genomic_DNA"/>
</dbReference>
<keyword evidence="2" id="KW-1185">Reference proteome</keyword>
<sequence>MSLKPINVKLDEFFEYILENILKKIAHLRQQCGPNIRIRSSIERSTTYNCCKSFHSKFNSCFYSAHLNIFQFMDVFKEIKIECYIKLRSTEKAQNLKSKNK</sequence>
<reference evidence="1 2" key="1">
    <citation type="submission" date="2019-08" db="EMBL/GenBank/DDBJ databases">
        <title>Whole genome of Aphis craccivora.</title>
        <authorList>
            <person name="Voronova N.V."/>
            <person name="Shulinski R.S."/>
            <person name="Bandarenka Y.V."/>
            <person name="Zhorov D.G."/>
            <person name="Warner D."/>
        </authorList>
    </citation>
    <scope>NUCLEOTIDE SEQUENCE [LARGE SCALE GENOMIC DNA]</scope>
    <source>
        <strain evidence="1">180601</strain>
        <tissue evidence="1">Whole Body</tissue>
    </source>
</reference>
<evidence type="ECO:0000313" key="2">
    <source>
        <dbReference type="Proteomes" id="UP000478052"/>
    </source>
</evidence>
<name>A0A6G0W0P1_APHCR</name>
<proteinExistence type="predicted"/>
<dbReference type="OrthoDB" id="6143244at2759"/>
<protein>
    <submittedName>
        <fullName evidence="1">MULE domain-containing protein</fullName>
    </submittedName>
</protein>
<dbReference type="AlphaFoldDB" id="A0A6G0W0P1"/>
<comment type="caution">
    <text evidence="1">The sequence shown here is derived from an EMBL/GenBank/DDBJ whole genome shotgun (WGS) entry which is preliminary data.</text>
</comment>
<accession>A0A6G0W0P1</accession>
<organism evidence="1 2">
    <name type="scientific">Aphis craccivora</name>
    <name type="common">Cowpea aphid</name>
    <dbReference type="NCBI Taxonomy" id="307492"/>
    <lineage>
        <taxon>Eukaryota</taxon>
        <taxon>Metazoa</taxon>
        <taxon>Ecdysozoa</taxon>
        <taxon>Arthropoda</taxon>
        <taxon>Hexapoda</taxon>
        <taxon>Insecta</taxon>
        <taxon>Pterygota</taxon>
        <taxon>Neoptera</taxon>
        <taxon>Paraneoptera</taxon>
        <taxon>Hemiptera</taxon>
        <taxon>Sternorrhyncha</taxon>
        <taxon>Aphidomorpha</taxon>
        <taxon>Aphidoidea</taxon>
        <taxon>Aphididae</taxon>
        <taxon>Aphidini</taxon>
        <taxon>Aphis</taxon>
        <taxon>Aphis</taxon>
    </lineage>
</organism>
<evidence type="ECO:0000313" key="1">
    <source>
        <dbReference type="EMBL" id="KAF0713637.1"/>
    </source>
</evidence>
<dbReference type="Proteomes" id="UP000478052">
    <property type="component" value="Unassembled WGS sequence"/>
</dbReference>
<gene>
    <name evidence="1" type="ORF">FWK35_00027289</name>
</gene>